<dbReference type="Pfam" id="PF07804">
    <property type="entry name" value="HipA_C"/>
    <property type="match status" value="1"/>
</dbReference>
<sequence length="440" mass="49360">MPSLDVYMNGYLVGVLSKLTNGAHHFKYDAQWFATAGARPISMAMPLRRQEYQGDEVYNFFDNLLPDNSEIRQRVVARYQTNSTQPFDLLTAIGMDCIGAIQLMPHSVQPDTRQPIQYKPLTDTSLQAVLTGYQQQAPLGMIESEDNFRISIAGAQEKTALLKWLGQWCLPVGGTPTSHIIKLPIGKIETHSYSIDLSDSVENEFLCTQLAAAFGLDVPECSILKTNNIKALVVERFDRRLSSNGEQLLRLPQEDFCQVLNVPSAKKYETHGGPGIKQIMDFLQGSMTAAQDRYNFMKSQVLFWLLAATDGHAKNFSIFIRPEGRYQLTPFYDILSMYPAFGNRGLHPSDAKLAMGLTVSKGKKYKVEQIFPRHFYSTAKAVGFPQEEMTKIMQEFAEKAQSVISDVKANLPKDFPPTIRDCICDGLLSKVQRLNSCSEV</sequence>
<evidence type="ECO:0000259" key="4">
    <source>
        <dbReference type="Pfam" id="PF07804"/>
    </source>
</evidence>
<organism evidence="6 7">
    <name type="scientific">Shewanella mangrovi</name>
    <dbReference type="NCBI Taxonomy" id="1515746"/>
    <lineage>
        <taxon>Bacteria</taxon>
        <taxon>Pseudomonadati</taxon>
        <taxon>Pseudomonadota</taxon>
        <taxon>Gammaproteobacteria</taxon>
        <taxon>Alteromonadales</taxon>
        <taxon>Shewanellaceae</taxon>
        <taxon>Shewanella</taxon>
    </lineage>
</organism>
<keyword evidence="7" id="KW-1185">Reference proteome</keyword>
<protein>
    <submittedName>
        <fullName evidence="6">Serine/threonine protein kinase</fullName>
    </submittedName>
</protein>
<keyword evidence="2" id="KW-0808">Transferase</keyword>
<dbReference type="eggNOG" id="COG3550">
    <property type="taxonomic scope" value="Bacteria"/>
</dbReference>
<comment type="similarity">
    <text evidence="1">Belongs to the HipA Ser/Thr kinase family.</text>
</comment>
<dbReference type="OrthoDB" id="9805913at2"/>
<dbReference type="CDD" id="cd17808">
    <property type="entry name" value="HipA_Ec_like"/>
    <property type="match status" value="1"/>
</dbReference>
<gene>
    <name evidence="6" type="ORF">HR45_19245</name>
</gene>
<dbReference type="InterPro" id="IPR017508">
    <property type="entry name" value="HipA_N1"/>
</dbReference>
<reference evidence="6 7" key="1">
    <citation type="submission" date="2014-06" db="EMBL/GenBank/DDBJ databases">
        <title>Shewanella sp. YQH10.</title>
        <authorList>
            <person name="Liu Y."/>
            <person name="Zeng R."/>
        </authorList>
    </citation>
    <scope>NUCLEOTIDE SEQUENCE [LARGE SCALE GENOMIC DNA]</scope>
    <source>
        <strain evidence="6 7">YQH10</strain>
    </source>
</reference>
<evidence type="ECO:0000313" key="6">
    <source>
        <dbReference type="EMBL" id="KFZ35946.1"/>
    </source>
</evidence>
<dbReference type="STRING" id="1515746.HR45_19245"/>
<feature type="domain" description="HipA N-terminal subdomain 1" evidence="5">
    <location>
        <begin position="4"/>
        <end position="103"/>
    </location>
</feature>
<dbReference type="GO" id="GO:0005829">
    <property type="term" value="C:cytosol"/>
    <property type="evidence" value="ECO:0007669"/>
    <property type="project" value="TreeGrafter"/>
</dbReference>
<proteinExistence type="inferred from homology"/>
<dbReference type="GO" id="GO:0004674">
    <property type="term" value="F:protein serine/threonine kinase activity"/>
    <property type="evidence" value="ECO:0007669"/>
    <property type="project" value="UniProtKB-KW"/>
</dbReference>
<evidence type="ECO:0000256" key="3">
    <source>
        <dbReference type="ARBA" id="ARBA00022777"/>
    </source>
</evidence>
<evidence type="ECO:0000256" key="2">
    <source>
        <dbReference type="ARBA" id="ARBA00022679"/>
    </source>
</evidence>
<keyword evidence="3 6" id="KW-0418">Kinase</keyword>
<dbReference type="InterPro" id="IPR012893">
    <property type="entry name" value="HipA-like_C"/>
</dbReference>
<dbReference type="Pfam" id="PF13657">
    <property type="entry name" value="Couple_hipA"/>
    <property type="match status" value="1"/>
</dbReference>
<dbReference type="InterPro" id="IPR052028">
    <property type="entry name" value="HipA_Ser/Thr_kinase"/>
</dbReference>
<name>A0A094JTZ9_9GAMM</name>
<evidence type="ECO:0000256" key="1">
    <source>
        <dbReference type="ARBA" id="ARBA00010164"/>
    </source>
</evidence>
<evidence type="ECO:0000313" key="7">
    <source>
        <dbReference type="Proteomes" id="UP000029264"/>
    </source>
</evidence>
<evidence type="ECO:0000259" key="5">
    <source>
        <dbReference type="Pfam" id="PF13657"/>
    </source>
</evidence>
<feature type="domain" description="HipA-like C-terminal" evidence="4">
    <location>
        <begin position="150"/>
        <end position="402"/>
    </location>
</feature>
<dbReference type="PANTHER" id="PTHR37419">
    <property type="entry name" value="SERINE/THREONINE-PROTEIN KINASE TOXIN HIPA"/>
    <property type="match status" value="1"/>
</dbReference>
<dbReference type="RefSeq" id="WP_037445872.1">
    <property type="nucleotide sequence ID" value="NZ_JPEO01000031.1"/>
</dbReference>
<dbReference type="EMBL" id="JPEO01000031">
    <property type="protein sequence ID" value="KFZ35946.1"/>
    <property type="molecule type" value="Genomic_DNA"/>
</dbReference>
<keyword evidence="6" id="KW-0723">Serine/threonine-protein kinase</keyword>
<comment type="caution">
    <text evidence="6">The sequence shown here is derived from an EMBL/GenBank/DDBJ whole genome shotgun (WGS) entry which is preliminary data.</text>
</comment>
<dbReference type="NCBIfam" id="TIGR03071">
    <property type="entry name" value="couple_hipA"/>
    <property type="match status" value="1"/>
</dbReference>
<accession>A0A094JTZ9</accession>
<dbReference type="PANTHER" id="PTHR37419:SF1">
    <property type="entry name" value="SERINE_THREONINE-PROTEIN KINASE TOXIN HIPA"/>
    <property type="match status" value="1"/>
</dbReference>
<dbReference type="Proteomes" id="UP000029264">
    <property type="component" value="Unassembled WGS sequence"/>
</dbReference>
<dbReference type="AlphaFoldDB" id="A0A094JTZ9"/>